<reference evidence="1" key="2">
    <citation type="submission" date="2025-03" db="EMBL/GenBank/DDBJ databases">
        <authorList>
            <consortium name="ELIXIR-Norway"/>
            <consortium name="Elixir Norway"/>
        </authorList>
    </citation>
    <scope>NUCLEOTIDE SEQUENCE</scope>
</reference>
<sequence>MGPDGRVPLILAKHPLGVRMSARCYSAEGTAPAPPLGLRLLSTILPNLAWESPPGFPTPTAWAQPRLSSPRASPGAAPHTATQLTSDSPSGEHRPALGLSPTPFAPAASGASSHTPDISLIPGPA</sequence>
<accession>A0AC59ZRK2</accession>
<name>A0AC59ZRK2_RANTA</name>
<dbReference type="EMBL" id="OX596117">
    <property type="protein sequence ID" value="CAN0491055.1"/>
    <property type="molecule type" value="Genomic_DNA"/>
</dbReference>
<evidence type="ECO:0000313" key="1">
    <source>
        <dbReference type="EMBL" id="CAN0491055.1"/>
    </source>
</evidence>
<reference evidence="1" key="1">
    <citation type="submission" date="2023-05" db="EMBL/GenBank/DDBJ databases">
        <authorList>
            <consortium name="ELIXIR-Norway"/>
        </authorList>
    </citation>
    <scope>NUCLEOTIDE SEQUENCE</scope>
</reference>
<gene>
    <name evidence="1" type="ORF">MRATA1EN22A_LOCUS21638</name>
</gene>
<proteinExistence type="predicted"/>
<evidence type="ECO:0000313" key="2">
    <source>
        <dbReference type="Proteomes" id="UP001162501"/>
    </source>
</evidence>
<organism evidence="1 2">
    <name type="scientific">Rangifer tarandus platyrhynchus</name>
    <name type="common">Svalbard reindeer</name>
    <dbReference type="NCBI Taxonomy" id="3082113"/>
    <lineage>
        <taxon>Eukaryota</taxon>
        <taxon>Metazoa</taxon>
        <taxon>Chordata</taxon>
        <taxon>Craniata</taxon>
        <taxon>Vertebrata</taxon>
        <taxon>Euteleostomi</taxon>
        <taxon>Mammalia</taxon>
        <taxon>Eutheria</taxon>
        <taxon>Laurasiatheria</taxon>
        <taxon>Artiodactyla</taxon>
        <taxon>Ruminantia</taxon>
        <taxon>Pecora</taxon>
        <taxon>Cervidae</taxon>
        <taxon>Odocoileinae</taxon>
        <taxon>Rangifer</taxon>
    </lineage>
</organism>
<protein>
    <submittedName>
        <fullName evidence="1">Uncharacterized protein</fullName>
    </submittedName>
</protein>
<dbReference type="Proteomes" id="UP001162501">
    <property type="component" value="Chromosome 33"/>
</dbReference>